<dbReference type="Proteomes" id="UP000594014">
    <property type="component" value="Chromosome"/>
</dbReference>
<reference evidence="1" key="1">
    <citation type="submission" date="2019-08" db="EMBL/GenBank/DDBJ databases">
        <title>Genome sequence of Clostridiales bacterium MT110.</title>
        <authorList>
            <person name="Cao J."/>
        </authorList>
    </citation>
    <scope>NUCLEOTIDE SEQUENCE</scope>
    <source>
        <strain evidence="1">MT110</strain>
    </source>
</reference>
<sequence length="213" mass="24075">MAGDTRNKILECGRKEFLEKGYEGASLRRIAKAAGVTTGAIYGYFPDKMAIFEELTGAQAKELLEYYLTVQRKFAELPGDEQGQHMADGSEAGLFWMLDYIYQHFDAFKLLICSSAGTEYEGYLNGMVEIETKATFQFIDAVRRAGWQINDVDEELVHMLSSSFFYGIFEIVVHDMPKERAEGYIQNLLEFTTAGWTKLLGLKPPVTAEKEKS</sequence>
<name>A0ACD1A6P5_9FIRM</name>
<keyword evidence="2" id="KW-1185">Reference proteome</keyword>
<dbReference type="EMBL" id="CP042469">
    <property type="protein sequence ID" value="QOX62034.1"/>
    <property type="molecule type" value="Genomic_DNA"/>
</dbReference>
<accession>A0ACD1A6P5</accession>
<protein>
    <submittedName>
        <fullName evidence="1">TetR/AcrR family transcriptional regulator</fullName>
    </submittedName>
</protein>
<organism evidence="1 2">
    <name type="scientific">Anoxybacterium hadale</name>
    <dbReference type="NCBI Taxonomy" id="3408580"/>
    <lineage>
        <taxon>Bacteria</taxon>
        <taxon>Bacillati</taxon>
        <taxon>Bacillota</taxon>
        <taxon>Clostridia</taxon>
        <taxon>Peptostreptococcales</taxon>
        <taxon>Anaerovoracaceae</taxon>
        <taxon>Anoxybacterium</taxon>
    </lineage>
</organism>
<evidence type="ECO:0000313" key="1">
    <source>
        <dbReference type="EMBL" id="QOX62034.1"/>
    </source>
</evidence>
<proteinExistence type="predicted"/>
<gene>
    <name evidence="1" type="ORF">FRZ06_01040</name>
</gene>
<evidence type="ECO:0000313" key="2">
    <source>
        <dbReference type="Proteomes" id="UP000594014"/>
    </source>
</evidence>